<keyword evidence="6 10" id="KW-0378">Hydrolase</keyword>
<dbReference type="InterPro" id="IPR027417">
    <property type="entry name" value="P-loop_NTPase"/>
</dbReference>
<evidence type="ECO:0000256" key="1">
    <source>
        <dbReference type="ARBA" id="ARBA00022490"/>
    </source>
</evidence>
<dbReference type="GO" id="GO:0019843">
    <property type="term" value="F:rRNA binding"/>
    <property type="evidence" value="ECO:0007669"/>
    <property type="project" value="UniProtKB-KW"/>
</dbReference>
<evidence type="ECO:0000256" key="3">
    <source>
        <dbReference type="ARBA" id="ARBA00022723"/>
    </source>
</evidence>
<comment type="subcellular location">
    <subcellularLocation>
        <location evidence="10">Cytoplasm</location>
    </subcellularLocation>
</comment>
<proteinExistence type="inferred from homology"/>
<evidence type="ECO:0000256" key="6">
    <source>
        <dbReference type="ARBA" id="ARBA00022801"/>
    </source>
</evidence>
<dbReference type="InterPro" id="IPR031944">
    <property type="entry name" value="RsgA_N"/>
</dbReference>
<evidence type="ECO:0000256" key="10">
    <source>
        <dbReference type="HAMAP-Rule" id="MF_01820"/>
    </source>
</evidence>
<evidence type="ECO:0000256" key="7">
    <source>
        <dbReference type="ARBA" id="ARBA00022833"/>
    </source>
</evidence>
<comment type="cofactor">
    <cofactor evidence="10">
        <name>Zn(2+)</name>
        <dbReference type="ChEBI" id="CHEBI:29105"/>
    </cofactor>
    <text evidence="10">Binds 1 zinc ion per subunit.</text>
</comment>
<evidence type="ECO:0000256" key="2">
    <source>
        <dbReference type="ARBA" id="ARBA00022517"/>
    </source>
</evidence>
<feature type="binding site" evidence="10">
    <location>
        <position position="375"/>
    </location>
    <ligand>
        <name>Zn(2+)</name>
        <dbReference type="ChEBI" id="CHEBI:29105"/>
    </ligand>
</feature>
<dbReference type="InterPro" id="IPR030378">
    <property type="entry name" value="G_CP_dom"/>
</dbReference>
<dbReference type="Pfam" id="PF16745">
    <property type="entry name" value="RsgA_N"/>
    <property type="match status" value="1"/>
</dbReference>
<dbReference type="InterPro" id="IPR004881">
    <property type="entry name" value="Ribosome_biogen_GTPase_RsgA"/>
</dbReference>
<dbReference type="InterPro" id="IPR012340">
    <property type="entry name" value="NA-bd_OB-fold"/>
</dbReference>
<feature type="domain" description="EngC GTPase" evidence="11">
    <location>
        <begin position="180"/>
        <end position="344"/>
    </location>
</feature>
<evidence type="ECO:0000256" key="9">
    <source>
        <dbReference type="ARBA" id="ARBA00023134"/>
    </source>
</evidence>
<dbReference type="EC" id="3.6.1.-" evidence="10"/>
<evidence type="ECO:0000259" key="11">
    <source>
        <dbReference type="PROSITE" id="PS50936"/>
    </source>
</evidence>
<comment type="subunit">
    <text evidence="10">Monomer. Associates with 30S ribosomal subunit, binds 16S rRNA.</text>
</comment>
<evidence type="ECO:0000256" key="5">
    <source>
        <dbReference type="ARBA" id="ARBA00022741"/>
    </source>
</evidence>
<feature type="binding site" evidence="10">
    <location>
        <position position="370"/>
    </location>
    <ligand>
        <name>Zn(2+)</name>
        <dbReference type="ChEBI" id="CHEBI:29105"/>
    </ligand>
</feature>
<keyword evidence="8 10" id="KW-0694">RNA-binding</keyword>
<keyword evidence="9 10" id="KW-0342">GTP-binding</keyword>
<dbReference type="AlphaFoldDB" id="A0A6B1D4I5"/>
<keyword evidence="3 10" id="KW-0479">Metal-binding</keyword>
<feature type="domain" description="CP-type G" evidence="12">
    <location>
        <begin position="171"/>
        <end position="346"/>
    </location>
</feature>
<accession>A0A6B1D4I5</accession>
<dbReference type="Gene3D" id="2.40.50.140">
    <property type="entry name" value="Nucleic acid-binding proteins"/>
    <property type="match status" value="1"/>
</dbReference>
<dbReference type="HAMAP" id="MF_01820">
    <property type="entry name" value="GTPase_RsgA"/>
    <property type="match status" value="1"/>
</dbReference>
<dbReference type="NCBIfam" id="TIGR00157">
    <property type="entry name" value="ribosome small subunit-dependent GTPase A"/>
    <property type="match status" value="1"/>
</dbReference>
<comment type="caution">
    <text evidence="13">The sequence shown here is derived from an EMBL/GenBank/DDBJ whole genome shotgun (WGS) entry which is preliminary data.</text>
</comment>
<feature type="binding site" evidence="10">
    <location>
        <position position="377"/>
    </location>
    <ligand>
        <name>Zn(2+)</name>
        <dbReference type="ChEBI" id="CHEBI:29105"/>
    </ligand>
</feature>
<dbReference type="PROSITE" id="PS50936">
    <property type="entry name" value="ENGC_GTPASE"/>
    <property type="match status" value="1"/>
</dbReference>
<protein>
    <recommendedName>
        <fullName evidence="10">Small ribosomal subunit biogenesis GTPase RsgA</fullName>
        <ecNumber evidence="10">3.6.1.-</ecNumber>
    </recommendedName>
</protein>
<reference evidence="13" key="1">
    <citation type="submission" date="2019-09" db="EMBL/GenBank/DDBJ databases">
        <title>Characterisation of the sponge microbiome using genome-centric metagenomics.</title>
        <authorList>
            <person name="Engelberts J.P."/>
            <person name="Robbins S.J."/>
            <person name="De Goeij J.M."/>
            <person name="Aranda M."/>
            <person name="Bell S.C."/>
            <person name="Webster N.S."/>
        </authorList>
    </citation>
    <scope>NUCLEOTIDE SEQUENCE</scope>
    <source>
        <strain evidence="13">SB0661_bin_32</strain>
    </source>
</reference>
<dbReference type="EMBL" id="VXMH01000024">
    <property type="protein sequence ID" value="MYC94382.1"/>
    <property type="molecule type" value="Genomic_DNA"/>
</dbReference>
<dbReference type="PANTHER" id="PTHR32120">
    <property type="entry name" value="SMALL RIBOSOMAL SUBUNIT BIOGENESIS GTPASE RSGA"/>
    <property type="match status" value="1"/>
</dbReference>
<evidence type="ECO:0000259" key="12">
    <source>
        <dbReference type="PROSITE" id="PS51721"/>
    </source>
</evidence>
<dbReference type="Gene3D" id="1.10.40.50">
    <property type="entry name" value="Probable gtpase engc, domain 3"/>
    <property type="match status" value="1"/>
</dbReference>
<comment type="function">
    <text evidence="10">One of several proteins that assist in the late maturation steps of the functional core of the 30S ribosomal subunit. Helps release RbfA from mature subunits. May play a role in the assembly of ribosomal proteins into the subunit. Circularly permuted GTPase that catalyzes slow GTP hydrolysis, GTPase activity is stimulated by the 30S ribosomal subunit.</text>
</comment>
<dbReference type="SUPFAM" id="SSF52540">
    <property type="entry name" value="P-loop containing nucleoside triphosphate hydrolases"/>
    <property type="match status" value="1"/>
</dbReference>
<dbReference type="GO" id="GO:0003924">
    <property type="term" value="F:GTPase activity"/>
    <property type="evidence" value="ECO:0007669"/>
    <property type="project" value="UniProtKB-UniRule"/>
</dbReference>
<dbReference type="GO" id="GO:0046872">
    <property type="term" value="F:metal ion binding"/>
    <property type="evidence" value="ECO:0007669"/>
    <property type="project" value="UniProtKB-KW"/>
</dbReference>
<gene>
    <name evidence="10 13" type="primary">rsgA</name>
    <name evidence="13" type="ORF">F4X14_05370</name>
</gene>
<evidence type="ECO:0000256" key="8">
    <source>
        <dbReference type="ARBA" id="ARBA00022884"/>
    </source>
</evidence>
<comment type="similarity">
    <text evidence="10">Belongs to the TRAFAC class YlqF/YawG GTPase family. RsgA subfamily.</text>
</comment>
<dbReference type="Pfam" id="PF03193">
    <property type="entry name" value="RsgA_GTPase"/>
    <property type="match status" value="2"/>
</dbReference>
<dbReference type="GO" id="GO:0005525">
    <property type="term" value="F:GTP binding"/>
    <property type="evidence" value="ECO:0007669"/>
    <property type="project" value="UniProtKB-UniRule"/>
</dbReference>
<keyword evidence="1 10" id="KW-0963">Cytoplasm</keyword>
<dbReference type="CDD" id="cd01854">
    <property type="entry name" value="YjeQ_EngC"/>
    <property type="match status" value="1"/>
</dbReference>
<keyword evidence="5 10" id="KW-0547">Nucleotide-binding</keyword>
<comment type="caution">
    <text evidence="10">Lacks conserved residue(s) required for the propagation of feature annotation.</text>
</comment>
<feature type="binding site" evidence="10">
    <location>
        <position position="383"/>
    </location>
    <ligand>
        <name>Zn(2+)</name>
        <dbReference type="ChEBI" id="CHEBI:29105"/>
    </ligand>
</feature>
<name>A0A6B1D4I5_9CHLR</name>
<keyword evidence="2 10" id="KW-0690">Ribosome biogenesis</keyword>
<dbReference type="PANTHER" id="PTHR32120:SF11">
    <property type="entry name" value="SMALL RIBOSOMAL SUBUNIT BIOGENESIS GTPASE RSGA 1, MITOCHONDRIAL-RELATED"/>
    <property type="match status" value="1"/>
</dbReference>
<feature type="binding site" evidence="10">
    <location>
        <begin position="220"/>
        <end position="223"/>
    </location>
    <ligand>
        <name>GTP</name>
        <dbReference type="ChEBI" id="CHEBI:37565"/>
    </ligand>
</feature>
<dbReference type="GO" id="GO:0042274">
    <property type="term" value="P:ribosomal small subunit biogenesis"/>
    <property type="evidence" value="ECO:0007669"/>
    <property type="project" value="UniProtKB-UniRule"/>
</dbReference>
<keyword evidence="7 10" id="KW-0862">Zinc</keyword>
<dbReference type="SUPFAM" id="SSF50249">
    <property type="entry name" value="Nucleic acid-binding proteins"/>
    <property type="match status" value="1"/>
</dbReference>
<evidence type="ECO:0000313" key="13">
    <source>
        <dbReference type="EMBL" id="MYC94382.1"/>
    </source>
</evidence>
<dbReference type="Gene3D" id="3.40.50.300">
    <property type="entry name" value="P-loop containing nucleotide triphosphate hydrolases"/>
    <property type="match status" value="1"/>
</dbReference>
<sequence length="416" mass="46583">MLSATGRRFPLPSARVRLLTALAAYCQLCPYIDTLGPNSVRLDKASPLPASCRQEMPLPRNPEAYEKWDEAYEDDYFDAPAKSKPKPKKKDRTVDGVVVRARGHHYDVATSNDKLISCRVRGRLLQERTKDLTLVAVGDRVKVVLEGRRSGLIDSVEERDSTLSRQLPGSSRPAEDVIVANPDQVLVVFAVKDPEPHLRMLDRFLVIAEANELPAVIVANKVDLIGLEAAREMFLLYEKLGYPLLYVSATERFEVVPGRGASGTVTSEEFEQLRRLLTDKLTVVTGPSGVGKSALINAIHPQLNLRVGNLRSFEGKGRHTTRNAQLFRLPLGDRTFIADTPGIRELGLYELDPGSLGFFYVDLKPYVNDCRFPNCTHDHEPDCAVRKAVDDGRVSHERYDSYVRLLNGESFQLEEW</sequence>
<keyword evidence="4 10" id="KW-0699">rRNA-binding</keyword>
<dbReference type="PROSITE" id="PS51721">
    <property type="entry name" value="G_CP"/>
    <property type="match status" value="1"/>
</dbReference>
<dbReference type="GO" id="GO:0005737">
    <property type="term" value="C:cytoplasm"/>
    <property type="evidence" value="ECO:0007669"/>
    <property type="project" value="UniProtKB-SubCell"/>
</dbReference>
<organism evidence="13">
    <name type="scientific">Caldilineaceae bacterium SB0661_bin_32</name>
    <dbReference type="NCBI Taxonomy" id="2605255"/>
    <lineage>
        <taxon>Bacteria</taxon>
        <taxon>Bacillati</taxon>
        <taxon>Chloroflexota</taxon>
        <taxon>Caldilineae</taxon>
        <taxon>Caldilineales</taxon>
        <taxon>Caldilineaceae</taxon>
    </lineage>
</organism>
<dbReference type="InterPro" id="IPR010914">
    <property type="entry name" value="RsgA_GTPase_dom"/>
</dbReference>
<evidence type="ECO:0000256" key="4">
    <source>
        <dbReference type="ARBA" id="ARBA00022730"/>
    </source>
</evidence>